<comment type="subcellular location">
    <subcellularLocation>
        <location evidence="13">Cytoplasm</location>
    </subcellularLocation>
</comment>
<evidence type="ECO:0000256" key="7">
    <source>
        <dbReference type="ARBA" id="ARBA00022801"/>
    </source>
</evidence>
<accession>A0A4Z1CL24</accession>
<gene>
    <name evidence="13 15" type="primary">ruvC</name>
    <name evidence="15" type="ORF">EXE59_20270</name>
</gene>
<dbReference type="Gene3D" id="3.30.420.10">
    <property type="entry name" value="Ribonuclease H-like superfamily/Ribonuclease H"/>
    <property type="match status" value="1"/>
</dbReference>
<feature type="binding site" evidence="13">
    <location>
        <position position="7"/>
    </location>
    <ligand>
        <name>Mg(2+)</name>
        <dbReference type="ChEBI" id="CHEBI:18420"/>
        <label>1</label>
    </ligand>
</feature>
<evidence type="ECO:0000256" key="8">
    <source>
        <dbReference type="ARBA" id="ARBA00022842"/>
    </source>
</evidence>
<dbReference type="OrthoDB" id="9805499at2"/>
<dbReference type="GO" id="GO:0003677">
    <property type="term" value="F:DNA binding"/>
    <property type="evidence" value="ECO:0007669"/>
    <property type="project" value="UniProtKB-KW"/>
</dbReference>
<dbReference type="InterPro" id="IPR012337">
    <property type="entry name" value="RNaseH-like_sf"/>
</dbReference>
<evidence type="ECO:0000256" key="2">
    <source>
        <dbReference type="ARBA" id="ARBA00022490"/>
    </source>
</evidence>
<evidence type="ECO:0000256" key="11">
    <source>
        <dbReference type="ARBA" id="ARBA00023204"/>
    </source>
</evidence>
<dbReference type="InterPro" id="IPR020563">
    <property type="entry name" value="X-over_junc_endoDNase_Mg_BS"/>
</dbReference>
<keyword evidence="16" id="KW-1185">Reference proteome</keyword>
<comment type="caution">
    <text evidence="15">The sequence shown here is derived from an EMBL/GenBank/DDBJ whole genome shotgun (WGS) entry which is preliminary data.</text>
</comment>
<evidence type="ECO:0000256" key="6">
    <source>
        <dbReference type="ARBA" id="ARBA00022763"/>
    </source>
</evidence>
<dbReference type="PROSITE" id="PS01321">
    <property type="entry name" value="RUVC"/>
    <property type="match status" value="1"/>
</dbReference>
<keyword evidence="2 13" id="KW-0963">Cytoplasm</keyword>
<evidence type="ECO:0000256" key="4">
    <source>
        <dbReference type="ARBA" id="ARBA00022723"/>
    </source>
</evidence>
<dbReference type="PRINTS" id="PR00696">
    <property type="entry name" value="RSOLVASERUVC"/>
</dbReference>
<keyword evidence="6 13" id="KW-0227">DNA damage</keyword>
<dbReference type="InterPro" id="IPR036397">
    <property type="entry name" value="RNaseH_sf"/>
</dbReference>
<feature type="active site" evidence="13">
    <location>
        <position position="141"/>
    </location>
</feature>
<dbReference type="AlphaFoldDB" id="A0A4Z1CL24"/>
<dbReference type="InterPro" id="IPR002176">
    <property type="entry name" value="X-over_junc_endoDNase_RuvC"/>
</dbReference>
<comment type="similarity">
    <text evidence="1 13">Belongs to the RuvC family.</text>
</comment>
<dbReference type="NCBIfam" id="TIGR00228">
    <property type="entry name" value="ruvC"/>
    <property type="match status" value="1"/>
</dbReference>
<feature type="active site" evidence="13">
    <location>
        <position position="68"/>
    </location>
</feature>
<keyword evidence="3 13" id="KW-0540">Nuclease</keyword>
<feature type="binding site" evidence="13">
    <location>
        <position position="68"/>
    </location>
    <ligand>
        <name>Mg(2+)</name>
        <dbReference type="ChEBI" id="CHEBI:18420"/>
        <label>2</label>
    </ligand>
</feature>
<dbReference type="HAMAP" id="MF_00034">
    <property type="entry name" value="RuvC"/>
    <property type="match status" value="1"/>
</dbReference>
<dbReference type="GO" id="GO:0000287">
    <property type="term" value="F:magnesium ion binding"/>
    <property type="evidence" value="ECO:0007669"/>
    <property type="project" value="UniProtKB-UniRule"/>
</dbReference>
<evidence type="ECO:0000256" key="1">
    <source>
        <dbReference type="ARBA" id="ARBA00009518"/>
    </source>
</evidence>
<dbReference type="EC" id="3.1.21.10" evidence="13 14"/>
<dbReference type="NCBIfam" id="NF000711">
    <property type="entry name" value="PRK00039.2-1"/>
    <property type="match status" value="1"/>
</dbReference>
<dbReference type="Proteomes" id="UP000297496">
    <property type="component" value="Unassembled WGS sequence"/>
</dbReference>
<dbReference type="CDD" id="cd16962">
    <property type="entry name" value="RuvC"/>
    <property type="match status" value="1"/>
</dbReference>
<name>A0A4Z1CL24_9ACTN</name>
<protein>
    <recommendedName>
        <fullName evidence="13 14">Crossover junction endodeoxyribonuclease RuvC</fullName>
        <ecNumber evidence="13 14">3.1.21.10</ecNumber>
    </recommendedName>
    <alternativeName>
        <fullName evidence="13">Holliday junction nuclease RuvC</fullName>
    </alternativeName>
    <alternativeName>
        <fullName evidence="13">Holliday junction resolvase RuvC</fullName>
    </alternativeName>
</protein>
<evidence type="ECO:0000256" key="3">
    <source>
        <dbReference type="ARBA" id="ARBA00022722"/>
    </source>
</evidence>
<keyword evidence="7 13" id="KW-0378">Hydrolase</keyword>
<comment type="subunit">
    <text evidence="13">Homodimer which binds Holliday junction (HJ) DNA. The HJ becomes 2-fold symmetrical on binding to RuvC with unstacked arms; it has a different conformation from HJ DNA in complex with RuvA. In the full resolvosome a probable DNA-RuvA(4)-RuvB(12)-RuvC(2) complex forms which resolves the HJ.</text>
</comment>
<dbReference type="EMBL" id="SRRO01000001">
    <property type="protein sequence ID" value="TGN66023.1"/>
    <property type="molecule type" value="Genomic_DNA"/>
</dbReference>
<comment type="function">
    <text evidence="13">The RuvA-RuvB-RuvC complex processes Holliday junction (HJ) DNA during genetic recombination and DNA repair. Endonuclease that resolves HJ intermediates. Cleaves cruciform DNA by making single-stranded nicks across the HJ at symmetrical positions within the homologous arms, yielding a 5'-phosphate and a 3'-hydroxyl group; requires a central core of homology in the junction. The consensus cleavage sequence is 5'-(A/T)TT(C/G)-3'. Cleavage occurs on the 3'-side of the TT dinucleotide at the point of strand exchange. HJ branch migration catalyzed by RuvA-RuvB allows RuvC to scan DNA until it finds its consensus sequence, where it cleaves and resolves the cruciform DNA.</text>
</comment>
<evidence type="ECO:0000313" key="16">
    <source>
        <dbReference type="Proteomes" id="UP000297496"/>
    </source>
</evidence>
<dbReference type="GO" id="GO:0048476">
    <property type="term" value="C:Holliday junction resolvase complex"/>
    <property type="evidence" value="ECO:0007669"/>
    <property type="project" value="UniProtKB-UniRule"/>
</dbReference>
<dbReference type="GO" id="GO:0005737">
    <property type="term" value="C:cytoplasm"/>
    <property type="evidence" value="ECO:0007669"/>
    <property type="project" value="UniProtKB-SubCell"/>
</dbReference>
<dbReference type="SUPFAM" id="SSF53098">
    <property type="entry name" value="Ribonuclease H-like"/>
    <property type="match status" value="1"/>
</dbReference>
<keyword evidence="5 13" id="KW-0255">Endonuclease</keyword>
<keyword evidence="8 13" id="KW-0460">Magnesium</keyword>
<reference evidence="15 16" key="1">
    <citation type="submission" date="2019-04" db="EMBL/GenBank/DDBJ databases">
        <title>Three New Species of Nocardioides, Nocardioides euryhalodurans sp. nov., Nocardioides seonyuensis sp. nov. and Nocardioides eburneoflavus sp. nov. Isolated from Soil.</title>
        <authorList>
            <person name="Roh S.G."/>
            <person name="Lee C."/>
            <person name="Kim M.-K."/>
            <person name="Kim S.B."/>
        </authorList>
    </citation>
    <scope>NUCLEOTIDE SEQUENCE [LARGE SCALE GENOMIC DNA]</scope>
    <source>
        <strain evidence="15 16">MMS17-SY213</strain>
    </source>
</reference>
<evidence type="ECO:0000256" key="14">
    <source>
        <dbReference type="NCBIfam" id="TIGR00228"/>
    </source>
</evidence>
<evidence type="ECO:0000256" key="5">
    <source>
        <dbReference type="ARBA" id="ARBA00022759"/>
    </source>
</evidence>
<dbReference type="Pfam" id="PF02075">
    <property type="entry name" value="RuvC"/>
    <property type="match status" value="1"/>
</dbReference>
<dbReference type="RefSeq" id="WP_135840509.1">
    <property type="nucleotide sequence ID" value="NZ_SRRO01000001.1"/>
</dbReference>
<evidence type="ECO:0000256" key="13">
    <source>
        <dbReference type="HAMAP-Rule" id="MF_00034"/>
    </source>
</evidence>
<dbReference type="FunFam" id="3.30.420.10:FF:000002">
    <property type="entry name" value="Crossover junction endodeoxyribonuclease RuvC"/>
    <property type="match status" value="1"/>
</dbReference>
<dbReference type="GO" id="GO:0006310">
    <property type="term" value="P:DNA recombination"/>
    <property type="evidence" value="ECO:0007669"/>
    <property type="project" value="UniProtKB-UniRule"/>
</dbReference>
<evidence type="ECO:0000256" key="9">
    <source>
        <dbReference type="ARBA" id="ARBA00023125"/>
    </source>
</evidence>
<dbReference type="GO" id="GO:0008821">
    <property type="term" value="F:crossover junction DNA endonuclease activity"/>
    <property type="evidence" value="ECO:0007669"/>
    <property type="project" value="UniProtKB-UniRule"/>
</dbReference>
<keyword evidence="10 13" id="KW-0233">DNA recombination</keyword>
<feature type="binding site" evidence="13">
    <location>
        <position position="141"/>
    </location>
    <ligand>
        <name>Mg(2+)</name>
        <dbReference type="ChEBI" id="CHEBI:18420"/>
        <label>1</label>
    </ligand>
</feature>
<comment type="catalytic activity">
    <reaction evidence="12 13">
        <text>Endonucleolytic cleavage at a junction such as a reciprocal single-stranded crossover between two homologous DNA duplexes (Holliday junction).</text>
        <dbReference type="EC" id="3.1.21.10"/>
    </reaction>
</comment>
<keyword evidence="9 13" id="KW-0238">DNA-binding</keyword>
<sequence>MRVLGIDPGLTRCGVGVVDGTVGRPLTMVDVGVVRTSAGLPIAERLVTIEKGLDAWIEEHRPDAVAVERVFARSDSSTIMGTAQASGIALVVAARRGLPIAMHTPSEVKAAVSGNGRADKAQVGAMVVRILRLTELPRPADAADALALAITHVWRGGAQARIDAAAAQAGPRRTSYPVRTR</sequence>
<keyword evidence="4 13" id="KW-0479">Metal-binding</keyword>
<evidence type="ECO:0000313" key="15">
    <source>
        <dbReference type="EMBL" id="TGN66023.1"/>
    </source>
</evidence>
<comment type="cofactor">
    <cofactor evidence="13">
        <name>Mg(2+)</name>
        <dbReference type="ChEBI" id="CHEBI:18420"/>
    </cofactor>
    <text evidence="13">Binds 2 Mg(2+) ion per subunit.</text>
</comment>
<proteinExistence type="inferred from homology"/>
<evidence type="ECO:0000256" key="10">
    <source>
        <dbReference type="ARBA" id="ARBA00023172"/>
    </source>
</evidence>
<dbReference type="PANTHER" id="PTHR30194:SF3">
    <property type="entry name" value="CROSSOVER JUNCTION ENDODEOXYRIBONUCLEASE RUVC"/>
    <property type="match status" value="1"/>
</dbReference>
<feature type="active site" evidence="13">
    <location>
        <position position="7"/>
    </location>
</feature>
<dbReference type="PANTHER" id="PTHR30194">
    <property type="entry name" value="CROSSOVER JUNCTION ENDODEOXYRIBONUCLEASE RUVC"/>
    <property type="match status" value="1"/>
</dbReference>
<keyword evidence="11 13" id="KW-0234">DNA repair</keyword>
<organism evidence="15 16">
    <name type="scientific">Nocardioides eburneiflavus</name>
    <dbReference type="NCBI Taxonomy" id="2518372"/>
    <lineage>
        <taxon>Bacteria</taxon>
        <taxon>Bacillati</taxon>
        <taxon>Actinomycetota</taxon>
        <taxon>Actinomycetes</taxon>
        <taxon>Propionibacteriales</taxon>
        <taxon>Nocardioidaceae</taxon>
        <taxon>Nocardioides</taxon>
    </lineage>
</organism>
<evidence type="ECO:0000256" key="12">
    <source>
        <dbReference type="ARBA" id="ARBA00029354"/>
    </source>
</evidence>
<dbReference type="GO" id="GO:0006281">
    <property type="term" value="P:DNA repair"/>
    <property type="evidence" value="ECO:0007669"/>
    <property type="project" value="UniProtKB-UniRule"/>
</dbReference>